<keyword evidence="8" id="KW-1185">Reference proteome</keyword>
<dbReference type="Proteomes" id="UP000242915">
    <property type="component" value="Unassembled WGS sequence"/>
</dbReference>
<dbReference type="PANTHER" id="PTHR33175">
    <property type="entry name" value="DNA-BINDING PROTEIN HU"/>
    <property type="match status" value="1"/>
</dbReference>
<evidence type="ECO:0000313" key="7">
    <source>
        <dbReference type="EMBL" id="SNT07213.1"/>
    </source>
</evidence>
<evidence type="ECO:0000256" key="2">
    <source>
        <dbReference type="ARBA" id="ARBA00010529"/>
    </source>
</evidence>
<evidence type="ECO:0000256" key="1">
    <source>
        <dbReference type="ARBA" id="ARBA00003819"/>
    </source>
</evidence>
<organism evidence="7 8">
    <name type="scientific">Pseudomonas segetis</name>
    <dbReference type="NCBI Taxonomy" id="298908"/>
    <lineage>
        <taxon>Bacteria</taxon>
        <taxon>Pseudomonadati</taxon>
        <taxon>Pseudomonadota</taxon>
        <taxon>Gammaproteobacteria</taxon>
        <taxon>Pseudomonadales</taxon>
        <taxon>Pseudomonadaceae</taxon>
        <taxon>Pseudomonas</taxon>
    </lineage>
</organism>
<evidence type="ECO:0000256" key="5">
    <source>
        <dbReference type="ARBA" id="ARBA00023125"/>
    </source>
</evidence>
<dbReference type="Pfam" id="PF00216">
    <property type="entry name" value="Bac_DNA_binding"/>
    <property type="match status" value="1"/>
</dbReference>
<dbReference type="AlphaFoldDB" id="A0A239JPF2"/>
<sequence>MNLTKQALIDTITQELGASGTPISKTQVDAVLMRYSVVAARTIKAGGELPLPGIGKLKTIQRVARTGRNPATGAPIDIPAKTTVKLTVSKVLEETINEI</sequence>
<reference evidence="8" key="1">
    <citation type="submission" date="2017-06" db="EMBL/GenBank/DDBJ databases">
        <authorList>
            <person name="Varghese N."/>
            <person name="Submissions S."/>
        </authorList>
    </citation>
    <scope>NUCLEOTIDE SEQUENCE [LARGE SCALE GENOMIC DNA]</scope>
    <source>
        <strain evidence="8">CIP 108523</strain>
    </source>
</reference>
<gene>
    <name evidence="7" type="ORF">SAMN05216255_4422</name>
</gene>
<protein>
    <submittedName>
        <fullName evidence="7">DNA-binding protein HU-beta</fullName>
    </submittedName>
</protein>
<dbReference type="GO" id="GO:0003677">
    <property type="term" value="F:DNA binding"/>
    <property type="evidence" value="ECO:0007669"/>
    <property type="project" value="UniProtKB-KW"/>
</dbReference>
<comment type="similarity">
    <text evidence="2 6">Belongs to the bacterial histone-like protein family.</text>
</comment>
<keyword evidence="4" id="KW-0226">DNA condensation</keyword>
<keyword evidence="5 7" id="KW-0238">DNA-binding</keyword>
<comment type="subunit">
    <text evidence="3">Heterodimer of an alpha and a beta chain.</text>
</comment>
<dbReference type="GO" id="GO:0030261">
    <property type="term" value="P:chromosome condensation"/>
    <property type="evidence" value="ECO:0007669"/>
    <property type="project" value="UniProtKB-KW"/>
</dbReference>
<dbReference type="Gene3D" id="4.10.520.10">
    <property type="entry name" value="IHF-like DNA-binding proteins"/>
    <property type="match status" value="1"/>
</dbReference>
<dbReference type="PANTHER" id="PTHR33175:SF12">
    <property type="entry name" value="DNA-BINDING PROTEIN HU-ALPHA"/>
    <property type="match status" value="1"/>
</dbReference>
<dbReference type="CDD" id="cd00591">
    <property type="entry name" value="HU_IHF"/>
    <property type="match status" value="1"/>
</dbReference>
<dbReference type="EMBL" id="FZOG01000009">
    <property type="protein sequence ID" value="SNT07213.1"/>
    <property type="molecule type" value="Genomic_DNA"/>
</dbReference>
<dbReference type="GO" id="GO:0005829">
    <property type="term" value="C:cytosol"/>
    <property type="evidence" value="ECO:0007669"/>
    <property type="project" value="TreeGrafter"/>
</dbReference>
<dbReference type="InterPro" id="IPR000119">
    <property type="entry name" value="Hist_DNA-bd"/>
</dbReference>
<dbReference type="GO" id="GO:0030527">
    <property type="term" value="F:structural constituent of chromatin"/>
    <property type="evidence" value="ECO:0007669"/>
    <property type="project" value="InterPro"/>
</dbReference>
<evidence type="ECO:0000256" key="4">
    <source>
        <dbReference type="ARBA" id="ARBA00023067"/>
    </source>
</evidence>
<dbReference type="RefSeq" id="WP_089361312.1">
    <property type="nucleotide sequence ID" value="NZ_FZOG01000009.1"/>
</dbReference>
<accession>A0A239JPF2</accession>
<evidence type="ECO:0000256" key="3">
    <source>
        <dbReference type="ARBA" id="ARBA00011870"/>
    </source>
</evidence>
<proteinExistence type="inferred from homology"/>
<evidence type="ECO:0000256" key="6">
    <source>
        <dbReference type="RuleBase" id="RU003939"/>
    </source>
</evidence>
<evidence type="ECO:0000313" key="8">
    <source>
        <dbReference type="Proteomes" id="UP000242915"/>
    </source>
</evidence>
<dbReference type="SMART" id="SM00411">
    <property type="entry name" value="BHL"/>
    <property type="match status" value="1"/>
</dbReference>
<comment type="function">
    <text evidence="1">Histone-like DNA-binding protein which is capable of wrapping DNA to stabilize it, and thus to prevent its denaturation under extreme environmental conditions.</text>
</comment>
<dbReference type="InterPro" id="IPR010992">
    <property type="entry name" value="IHF-like_DNA-bd_dom_sf"/>
</dbReference>
<name>A0A239JPF2_9PSED</name>
<dbReference type="SUPFAM" id="SSF47729">
    <property type="entry name" value="IHF-like DNA-binding proteins"/>
    <property type="match status" value="1"/>
</dbReference>